<comment type="similarity">
    <text evidence="2">Belongs to the metallo-beta-lactamase superfamily.</text>
</comment>
<comment type="cofactor">
    <cofactor evidence="1">
        <name>Zn(2+)</name>
        <dbReference type="ChEBI" id="CHEBI:29105"/>
    </cofactor>
</comment>
<evidence type="ECO:0000256" key="5">
    <source>
        <dbReference type="ARBA" id="ARBA00022833"/>
    </source>
</evidence>
<dbReference type="InterPro" id="IPR051013">
    <property type="entry name" value="MBL_superfamily_lactonases"/>
</dbReference>
<evidence type="ECO:0000256" key="1">
    <source>
        <dbReference type="ARBA" id="ARBA00001947"/>
    </source>
</evidence>
<gene>
    <name evidence="6" type="ORF">J9259_01925</name>
    <name evidence="7" type="ORF">KIY12_03995</name>
</gene>
<dbReference type="EMBL" id="JAHEAC010000024">
    <property type="protein sequence ID" value="MBX8643868.1"/>
    <property type="molecule type" value="Genomic_DNA"/>
</dbReference>
<dbReference type="SUPFAM" id="SSF56281">
    <property type="entry name" value="Metallo-hydrolase/oxidoreductase"/>
    <property type="match status" value="1"/>
</dbReference>
<dbReference type="AlphaFoldDB" id="A0A8J7YNB9"/>
<evidence type="ECO:0000256" key="2">
    <source>
        <dbReference type="ARBA" id="ARBA00007749"/>
    </source>
</evidence>
<evidence type="ECO:0000313" key="7">
    <source>
        <dbReference type="EMBL" id="MBX8643868.1"/>
    </source>
</evidence>
<dbReference type="GO" id="GO:0046872">
    <property type="term" value="F:metal ion binding"/>
    <property type="evidence" value="ECO:0007669"/>
    <property type="project" value="UniProtKB-KW"/>
</dbReference>
<keyword evidence="3" id="KW-0479">Metal-binding</keyword>
<evidence type="ECO:0000313" key="6">
    <source>
        <dbReference type="EMBL" id="MBX8631271.1"/>
    </source>
</evidence>
<comment type="caution">
    <text evidence="6">The sequence shown here is derived from an EMBL/GenBank/DDBJ whole genome shotgun (WGS) entry which is preliminary data.</text>
</comment>
<reference evidence="6" key="1">
    <citation type="submission" date="2021-04" db="EMBL/GenBank/DDBJ databases">
        <title>Genomic insights into ecological role and evolution of a novel Thermoplasmata order Candidatus Sysuiplasmatales.</title>
        <authorList>
            <person name="Yuan Y."/>
        </authorList>
    </citation>
    <scope>NUCLEOTIDE SEQUENCE</scope>
    <source>
        <strain evidence="7">TUT19-bin139</strain>
        <strain evidence="6">YP2-bin.285</strain>
    </source>
</reference>
<evidence type="ECO:0000256" key="3">
    <source>
        <dbReference type="ARBA" id="ARBA00022723"/>
    </source>
</evidence>
<protein>
    <recommendedName>
        <fullName evidence="9">Metallo-beta-lactamase domain-containing protein</fullName>
    </recommendedName>
</protein>
<dbReference type="InterPro" id="IPR036866">
    <property type="entry name" value="RibonucZ/Hydroxyglut_hydro"/>
</dbReference>
<keyword evidence="4" id="KW-0378">Hydrolase</keyword>
<sequence>MTSNKGMYRIRVIRTGESEVPAPEVFWMSSWGNWERLSFHMLLAYNDDTNFLVNTGLPDDLTLRNAEMRKFAGERCVFKPVDAISELERAGFSPQDIRNVSFTPIQDYTVGGLKRFPGANIFIHRQGWADDIQAPRYSKHLPRGLFIPDDILRYIEFDAWERVRFFDCTARTELIEGIEVVWVGCHHRSSLAFIISTEKGKVVFTDCAFKADNVSNLHPIGIAENIFECIDAYKALQEIGRILPAYDPSIDGLEI</sequence>
<dbReference type="GO" id="GO:0016787">
    <property type="term" value="F:hydrolase activity"/>
    <property type="evidence" value="ECO:0007669"/>
    <property type="project" value="UniProtKB-KW"/>
</dbReference>
<proteinExistence type="inferred from homology"/>
<evidence type="ECO:0000313" key="8">
    <source>
        <dbReference type="Proteomes" id="UP000716004"/>
    </source>
</evidence>
<dbReference type="Proteomes" id="UP000716004">
    <property type="component" value="Unassembled WGS sequence"/>
</dbReference>
<keyword evidence="5" id="KW-0862">Zinc</keyword>
<dbReference type="EMBL" id="JAGVSJ010000002">
    <property type="protein sequence ID" value="MBX8631271.1"/>
    <property type="molecule type" value="Genomic_DNA"/>
</dbReference>
<organism evidence="6 8">
    <name type="scientific">Candidatus Sysuiplasma superficiale</name>
    <dbReference type="NCBI Taxonomy" id="2823368"/>
    <lineage>
        <taxon>Archaea</taxon>
        <taxon>Methanobacteriati</taxon>
        <taxon>Thermoplasmatota</taxon>
        <taxon>Thermoplasmata</taxon>
        <taxon>Candidatus Sysuiplasmatales</taxon>
        <taxon>Candidatus Sysuiplasmataceae</taxon>
        <taxon>Candidatus Sysuiplasma</taxon>
    </lineage>
</organism>
<evidence type="ECO:0000256" key="4">
    <source>
        <dbReference type="ARBA" id="ARBA00022801"/>
    </source>
</evidence>
<dbReference type="Proteomes" id="UP000750197">
    <property type="component" value="Unassembled WGS sequence"/>
</dbReference>
<accession>A0A8J7YNB9</accession>
<dbReference type="PANTHER" id="PTHR42978">
    <property type="entry name" value="QUORUM-QUENCHING LACTONASE YTNP-RELATED-RELATED"/>
    <property type="match status" value="1"/>
</dbReference>
<evidence type="ECO:0008006" key="9">
    <source>
        <dbReference type="Google" id="ProtNLM"/>
    </source>
</evidence>
<name>A0A8J7YNB9_9ARCH</name>
<dbReference type="Gene3D" id="3.60.15.10">
    <property type="entry name" value="Ribonuclease Z/Hydroxyacylglutathione hydrolase-like"/>
    <property type="match status" value="1"/>
</dbReference>
<dbReference type="PANTHER" id="PTHR42978:SF2">
    <property type="entry name" value="102 KBASES UNSTABLE REGION: FROM 1 TO 119443"/>
    <property type="match status" value="1"/>
</dbReference>